<dbReference type="InterPro" id="IPR020568">
    <property type="entry name" value="Ribosomal_Su5_D2-typ_SF"/>
</dbReference>
<dbReference type="STRING" id="1076935.U4LV55"/>
<dbReference type="FunFam" id="3.30.565.10:FF:000017">
    <property type="entry name" value="PMS1 homolog 1, mismatch repair system component"/>
    <property type="match status" value="1"/>
</dbReference>
<name>U4LV55_PYROM</name>
<dbReference type="GO" id="GO:0016887">
    <property type="term" value="F:ATP hydrolysis activity"/>
    <property type="evidence" value="ECO:0007669"/>
    <property type="project" value="InterPro"/>
</dbReference>
<organism evidence="4 5">
    <name type="scientific">Pyronema omphalodes (strain CBS 100304)</name>
    <name type="common">Pyronema confluens</name>
    <dbReference type="NCBI Taxonomy" id="1076935"/>
    <lineage>
        <taxon>Eukaryota</taxon>
        <taxon>Fungi</taxon>
        <taxon>Dikarya</taxon>
        <taxon>Ascomycota</taxon>
        <taxon>Pezizomycotina</taxon>
        <taxon>Pezizomycetes</taxon>
        <taxon>Pezizales</taxon>
        <taxon>Pyronemataceae</taxon>
        <taxon>Pyronema</taxon>
    </lineage>
</organism>
<dbReference type="GO" id="GO:0061982">
    <property type="term" value="P:meiosis I cell cycle process"/>
    <property type="evidence" value="ECO:0007669"/>
    <property type="project" value="UniProtKB-ARBA"/>
</dbReference>
<dbReference type="InterPro" id="IPR002099">
    <property type="entry name" value="MutL/Mlh/PMS"/>
</dbReference>
<accession>U4LV55</accession>
<dbReference type="AlphaFoldDB" id="U4LV55"/>
<dbReference type="PANTHER" id="PTHR10073:SF41">
    <property type="entry name" value="MISMATCH REPAIR PROTEIN, PUTATIVE (AFU_ORTHOLOGUE AFUA_8G05820)-RELATED"/>
    <property type="match status" value="1"/>
</dbReference>
<evidence type="ECO:0000259" key="3">
    <source>
        <dbReference type="SMART" id="SM01340"/>
    </source>
</evidence>
<dbReference type="SUPFAM" id="SSF54211">
    <property type="entry name" value="Ribosomal protein S5 domain 2-like"/>
    <property type="match status" value="1"/>
</dbReference>
<evidence type="ECO:0000313" key="5">
    <source>
        <dbReference type="Proteomes" id="UP000018144"/>
    </source>
</evidence>
<sequence length="378" mass="41904">MGSIQPLPSDTIRALGSSQTLTDPVSVIKELIENSLDAKATQITIETSANLLDLIQVKDNGFGISAADRPLAFKRNCTSKITDFSDLNELTTLGFRGEALASAAELAQKTIFITRCEGEPVAEVYDVTRDGSISGKRPIGAPLGTTIRVEGILKRLPVRMENALKNTQSLIKRLRSLVATYYLSHPKCRFGLKIKGQRDTVYPPSKNVPEAVMKVVGKEASTQCEWIDTERYGIKVEAFIAKRFADVAALHKEWCAPYIYVDGRPVAANRRQTTITIIWKMYRTYVKAFSTAEDARVTNPLLYLHLRCPGMYDANIEPGKDDVLFDNSKALKIITLVEDLFNAGSSKQRFNKSQSCDYTCSGSFLEPADSIKYIIITV</sequence>
<dbReference type="GO" id="GO:0005524">
    <property type="term" value="F:ATP binding"/>
    <property type="evidence" value="ECO:0007669"/>
    <property type="project" value="InterPro"/>
</dbReference>
<dbReference type="GO" id="GO:0006298">
    <property type="term" value="P:mismatch repair"/>
    <property type="evidence" value="ECO:0007669"/>
    <property type="project" value="InterPro"/>
</dbReference>
<evidence type="ECO:0000313" key="4">
    <source>
        <dbReference type="EMBL" id="CCX32236.1"/>
    </source>
</evidence>
<dbReference type="GO" id="GO:0030983">
    <property type="term" value="F:mismatched DNA binding"/>
    <property type="evidence" value="ECO:0007669"/>
    <property type="project" value="InterPro"/>
</dbReference>
<evidence type="ECO:0000256" key="2">
    <source>
        <dbReference type="ARBA" id="ARBA00022763"/>
    </source>
</evidence>
<reference evidence="4 5" key="1">
    <citation type="journal article" date="2013" name="PLoS Genet.">
        <title>The genome and development-dependent transcriptomes of Pyronema confluens: a window into fungal evolution.</title>
        <authorList>
            <person name="Traeger S."/>
            <person name="Altegoer F."/>
            <person name="Freitag M."/>
            <person name="Gabaldon T."/>
            <person name="Kempken F."/>
            <person name="Kumar A."/>
            <person name="Marcet-Houben M."/>
            <person name="Poggeler S."/>
            <person name="Stajich J.E."/>
            <person name="Nowrousian M."/>
        </authorList>
    </citation>
    <scope>NUCLEOTIDE SEQUENCE [LARGE SCALE GENOMIC DNA]</scope>
    <source>
        <strain evidence="5">CBS 100304</strain>
        <tissue evidence="4">Vegetative mycelium</tissue>
    </source>
</reference>
<protein>
    <submittedName>
        <fullName evidence="4">Similar to DNA mismatch repair protein mutL acc. no. Q72PF7</fullName>
    </submittedName>
</protein>
<keyword evidence="5" id="KW-1185">Reference proteome</keyword>
<dbReference type="InterPro" id="IPR036890">
    <property type="entry name" value="HATPase_C_sf"/>
</dbReference>
<dbReference type="SUPFAM" id="SSF55874">
    <property type="entry name" value="ATPase domain of HSP90 chaperone/DNA topoisomerase II/histidine kinase"/>
    <property type="match status" value="1"/>
</dbReference>
<dbReference type="InterPro" id="IPR038973">
    <property type="entry name" value="MutL/Mlh/Pms-like"/>
</dbReference>
<dbReference type="GO" id="GO:0140664">
    <property type="term" value="F:ATP-dependent DNA damage sensor activity"/>
    <property type="evidence" value="ECO:0007669"/>
    <property type="project" value="InterPro"/>
</dbReference>
<dbReference type="eggNOG" id="KOG1978">
    <property type="taxonomic scope" value="Eukaryota"/>
</dbReference>
<dbReference type="InterPro" id="IPR014762">
    <property type="entry name" value="DNA_mismatch_repair_CS"/>
</dbReference>
<dbReference type="GO" id="GO:0032389">
    <property type="term" value="C:MutLalpha complex"/>
    <property type="evidence" value="ECO:0007669"/>
    <property type="project" value="TreeGrafter"/>
</dbReference>
<dbReference type="EMBL" id="HF935745">
    <property type="protein sequence ID" value="CCX32236.1"/>
    <property type="molecule type" value="Genomic_DNA"/>
</dbReference>
<dbReference type="SMART" id="SM01340">
    <property type="entry name" value="DNA_mis_repair"/>
    <property type="match status" value="1"/>
</dbReference>
<dbReference type="PROSITE" id="PS00058">
    <property type="entry name" value="DNA_MISMATCH_REPAIR_1"/>
    <property type="match status" value="1"/>
</dbReference>
<dbReference type="Proteomes" id="UP000018144">
    <property type="component" value="Unassembled WGS sequence"/>
</dbReference>
<dbReference type="InterPro" id="IPR014721">
    <property type="entry name" value="Ribsml_uS5_D2-typ_fold_subgr"/>
</dbReference>
<dbReference type="Pfam" id="PF13589">
    <property type="entry name" value="HATPase_c_3"/>
    <property type="match status" value="1"/>
</dbReference>
<evidence type="ECO:0000256" key="1">
    <source>
        <dbReference type="ARBA" id="ARBA00006082"/>
    </source>
</evidence>
<dbReference type="InterPro" id="IPR013507">
    <property type="entry name" value="DNA_mismatch_S5_2-like"/>
</dbReference>
<dbReference type="Gene3D" id="3.30.565.10">
    <property type="entry name" value="Histidine kinase-like ATPase, C-terminal domain"/>
    <property type="match status" value="1"/>
</dbReference>
<feature type="domain" description="DNA mismatch repair protein S5" evidence="3">
    <location>
        <begin position="212"/>
        <end position="342"/>
    </location>
</feature>
<comment type="similarity">
    <text evidence="1">Belongs to the DNA mismatch repair MutL/HexB family.</text>
</comment>
<keyword evidence="2" id="KW-0227">DNA damage</keyword>
<dbReference type="Pfam" id="PF01119">
    <property type="entry name" value="DNA_mis_repair"/>
    <property type="match status" value="1"/>
</dbReference>
<dbReference type="Gene3D" id="3.30.230.10">
    <property type="match status" value="1"/>
</dbReference>
<dbReference type="NCBIfam" id="TIGR00585">
    <property type="entry name" value="mutl"/>
    <property type="match status" value="1"/>
</dbReference>
<dbReference type="OrthoDB" id="10263226at2759"/>
<proteinExistence type="inferred from homology"/>
<gene>
    <name evidence="4" type="ORF">PCON_12578</name>
</gene>
<dbReference type="PANTHER" id="PTHR10073">
    <property type="entry name" value="DNA MISMATCH REPAIR PROTEIN MLH, PMS, MUTL"/>
    <property type="match status" value="1"/>
</dbReference>